<reference evidence="2 3" key="1">
    <citation type="submission" date="2016-11" db="EMBL/GenBank/DDBJ databases">
        <authorList>
            <person name="Jaros S."/>
            <person name="Januszkiewicz K."/>
            <person name="Wedrychowicz H."/>
        </authorList>
    </citation>
    <scope>NUCLEOTIDE SEQUENCE [LARGE SCALE GENOMIC DNA]</scope>
    <source>
        <strain evidence="2 3">DSM 17918</strain>
    </source>
</reference>
<dbReference type="PANTHER" id="PTHR43852:SF4">
    <property type="entry name" value="NUCLEOTIDYLTRANSFERASE"/>
    <property type="match status" value="1"/>
</dbReference>
<sequence length="164" mass="19471">MWYAIKNGFYVIIVVSDMDRKKTKAQDEFIKICKENDIALAYLFGSQKENALRILKGHVVTIDDPLADIDVGVVFLKNIDEIKNRYKLYAKIYNEMEDIFKPYPLDLIFLQENNSIFQWEALKGICVYSISEEFKDEYEMMILRRAADFEYVLNKYTKEVLEKY</sequence>
<dbReference type="AlphaFoldDB" id="A0A1M5CY73"/>
<evidence type="ECO:0000259" key="1">
    <source>
        <dbReference type="Pfam" id="PF18765"/>
    </source>
</evidence>
<dbReference type="PANTHER" id="PTHR43852">
    <property type="entry name" value="NUCLEOTIDYLTRANSFERASE"/>
    <property type="match status" value="1"/>
</dbReference>
<evidence type="ECO:0000313" key="2">
    <source>
        <dbReference type="EMBL" id="SHF59703.1"/>
    </source>
</evidence>
<protein>
    <recommendedName>
        <fullName evidence="1">Polymerase beta nucleotidyltransferase domain-containing protein</fullName>
    </recommendedName>
</protein>
<organism evidence="2 3">
    <name type="scientific">Caldanaerobius fijiensis DSM 17918</name>
    <dbReference type="NCBI Taxonomy" id="1121256"/>
    <lineage>
        <taxon>Bacteria</taxon>
        <taxon>Bacillati</taxon>
        <taxon>Bacillota</taxon>
        <taxon>Clostridia</taxon>
        <taxon>Thermoanaerobacterales</taxon>
        <taxon>Thermoanaerobacteraceae</taxon>
        <taxon>Caldanaerobius</taxon>
    </lineage>
</organism>
<keyword evidence="3" id="KW-1185">Reference proteome</keyword>
<evidence type="ECO:0000313" key="3">
    <source>
        <dbReference type="Proteomes" id="UP000184088"/>
    </source>
</evidence>
<gene>
    <name evidence="2" type="ORF">SAMN02746089_02225</name>
</gene>
<feature type="domain" description="Polymerase beta nucleotidyltransferase" evidence="1">
    <location>
        <begin position="30"/>
        <end position="133"/>
    </location>
</feature>
<dbReference type="EMBL" id="FQVH01000031">
    <property type="protein sequence ID" value="SHF59703.1"/>
    <property type="molecule type" value="Genomic_DNA"/>
</dbReference>
<dbReference type="Gene3D" id="3.30.460.10">
    <property type="entry name" value="Beta Polymerase, domain 2"/>
    <property type="match status" value="1"/>
</dbReference>
<dbReference type="Pfam" id="PF18765">
    <property type="entry name" value="Polbeta"/>
    <property type="match status" value="1"/>
</dbReference>
<proteinExistence type="predicted"/>
<dbReference type="InterPro" id="IPR052930">
    <property type="entry name" value="TA_antitoxin_MntA"/>
</dbReference>
<dbReference type="Proteomes" id="UP000184088">
    <property type="component" value="Unassembled WGS sequence"/>
</dbReference>
<dbReference type="STRING" id="1121256.SAMN02746089_02225"/>
<accession>A0A1M5CY73</accession>
<name>A0A1M5CY73_9THEO</name>
<dbReference type="InterPro" id="IPR043519">
    <property type="entry name" value="NT_sf"/>
</dbReference>
<dbReference type="InterPro" id="IPR041633">
    <property type="entry name" value="Polbeta"/>
</dbReference>